<dbReference type="Gene3D" id="1.10.287.3610">
    <property type="match status" value="1"/>
</dbReference>
<feature type="binding site" evidence="21">
    <location>
        <position position="98"/>
    </location>
    <ligand>
        <name>substrate</name>
    </ligand>
</feature>
<reference evidence="26" key="1">
    <citation type="submission" date="2015-09" db="EMBL/GenBank/DDBJ databases">
        <authorList>
            <person name="Rodrigo-Torres L."/>
            <person name="Arahal D.R."/>
        </authorList>
    </citation>
    <scope>NUCLEOTIDE SEQUENCE [LARGE SCALE GENOMIC DNA]</scope>
    <source>
        <strain evidence="26">CECT 5091</strain>
    </source>
</reference>
<feature type="binding site" evidence="23">
    <location>
        <position position="28"/>
    </location>
    <ligand>
        <name>a divalent metal cation</name>
        <dbReference type="ChEBI" id="CHEBI:60240"/>
    </ligand>
</feature>
<evidence type="ECO:0000256" key="24">
    <source>
        <dbReference type="RuleBase" id="RU363065"/>
    </source>
</evidence>
<keyword evidence="18" id="KW-0594">Phospholipid biosynthesis</keyword>
<feature type="transmembrane region" description="Helical" evidence="24">
    <location>
        <begin position="96"/>
        <end position="119"/>
    </location>
</feature>
<keyword evidence="5" id="KW-1003">Cell membrane</keyword>
<feature type="transmembrane region" description="Helical" evidence="24">
    <location>
        <begin position="56"/>
        <end position="75"/>
    </location>
</feature>
<comment type="similarity">
    <text evidence="2 24">Belongs to the bacterial diacylglycerol kinase family.</text>
</comment>
<evidence type="ECO:0000256" key="22">
    <source>
        <dbReference type="PIRSR" id="PIRSR600829-3"/>
    </source>
</evidence>
<feature type="binding site" evidence="23">
    <location>
        <position position="76"/>
    </location>
    <ligand>
        <name>a divalent metal cation</name>
        <dbReference type="ChEBI" id="CHEBI:60240"/>
    </ligand>
</feature>
<evidence type="ECO:0000256" key="6">
    <source>
        <dbReference type="ARBA" id="ARBA00022516"/>
    </source>
</evidence>
<evidence type="ECO:0000313" key="26">
    <source>
        <dbReference type="Proteomes" id="UP000051260"/>
    </source>
</evidence>
<evidence type="ECO:0000256" key="11">
    <source>
        <dbReference type="ARBA" id="ARBA00022741"/>
    </source>
</evidence>
<dbReference type="InterPro" id="IPR000829">
    <property type="entry name" value="DAGK"/>
</dbReference>
<keyword evidence="13 22" id="KW-0067">ATP-binding</keyword>
<comment type="cofactor">
    <cofactor evidence="23">
        <name>Mg(2+)</name>
        <dbReference type="ChEBI" id="CHEBI:18420"/>
    </cofactor>
    <text evidence="23">Mn(2+), Zn(2+), Cd(2+) and Co(2+) support activity to lesser extents.</text>
</comment>
<evidence type="ECO:0000256" key="20">
    <source>
        <dbReference type="PIRSR" id="PIRSR600829-1"/>
    </source>
</evidence>
<evidence type="ECO:0000256" key="12">
    <source>
        <dbReference type="ARBA" id="ARBA00022777"/>
    </source>
</evidence>
<keyword evidence="8 24" id="KW-0808">Transferase</keyword>
<keyword evidence="26" id="KW-1185">Reference proteome</keyword>
<dbReference type="CDD" id="cd14264">
    <property type="entry name" value="DAGK_IM"/>
    <property type="match status" value="1"/>
</dbReference>
<evidence type="ECO:0000256" key="19">
    <source>
        <dbReference type="ARBA" id="ARBA00023264"/>
    </source>
</evidence>
<keyword evidence="15 24" id="KW-1133">Transmembrane helix</keyword>
<keyword evidence="7 24" id="KW-0997">Cell inner membrane</keyword>
<dbReference type="GO" id="GO:0046872">
    <property type="term" value="F:metal ion binding"/>
    <property type="evidence" value="ECO:0007669"/>
    <property type="project" value="UniProtKB-KW"/>
</dbReference>
<dbReference type="GO" id="GO:0005886">
    <property type="term" value="C:plasma membrane"/>
    <property type="evidence" value="ECO:0007669"/>
    <property type="project" value="UniProtKB-SubCell"/>
</dbReference>
<dbReference type="InterPro" id="IPR036945">
    <property type="entry name" value="DAGK_sf"/>
</dbReference>
<accession>A0A0N7M892</accession>
<evidence type="ECO:0000256" key="8">
    <source>
        <dbReference type="ARBA" id="ARBA00022679"/>
    </source>
</evidence>
<feature type="binding site" evidence="21">
    <location>
        <position position="55"/>
    </location>
    <ligand>
        <name>substrate</name>
    </ligand>
</feature>
<keyword evidence="12 24" id="KW-0418">Kinase</keyword>
<keyword evidence="11 22" id="KW-0547">Nucleotide-binding</keyword>
<evidence type="ECO:0000256" key="3">
    <source>
        <dbReference type="ARBA" id="ARBA00012133"/>
    </source>
</evidence>
<protein>
    <recommendedName>
        <fullName evidence="4 24">Diacylglycerol kinase</fullName>
        <ecNumber evidence="3 24">2.7.1.107</ecNumber>
    </recommendedName>
</protein>
<keyword evidence="10 23" id="KW-0479">Metal-binding</keyword>
<evidence type="ECO:0000256" key="14">
    <source>
        <dbReference type="ARBA" id="ARBA00022842"/>
    </source>
</evidence>
<dbReference type="AlphaFoldDB" id="A0A0N7M892"/>
<evidence type="ECO:0000256" key="17">
    <source>
        <dbReference type="ARBA" id="ARBA00023136"/>
    </source>
</evidence>
<keyword evidence="9 24" id="KW-0812">Transmembrane</keyword>
<dbReference type="Pfam" id="PF01219">
    <property type="entry name" value="DAGK_prokar"/>
    <property type="match status" value="1"/>
</dbReference>
<keyword evidence="17 24" id="KW-0472">Membrane</keyword>
<proteinExistence type="inferred from homology"/>
<evidence type="ECO:0000256" key="5">
    <source>
        <dbReference type="ARBA" id="ARBA00022475"/>
    </source>
</evidence>
<organism evidence="25 26">
    <name type="scientific">Ruegeria denitrificans</name>
    <dbReference type="NCBI Taxonomy" id="1715692"/>
    <lineage>
        <taxon>Bacteria</taxon>
        <taxon>Pseudomonadati</taxon>
        <taxon>Pseudomonadota</taxon>
        <taxon>Alphaproteobacteria</taxon>
        <taxon>Rhodobacterales</taxon>
        <taxon>Roseobacteraceae</taxon>
        <taxon>Ruegeria</taxon>
    </lineage>
</organism>
<evidence type="ECO:0000256" key="9">
    <source>
        <dbReference type="ARBA" id="ARBA00022692"/>
    </source>
</evidence>
<dbReference type="EC" id="2.7.1.107" evidence="3 24"/>
<name>A0A0N7M892_9RHOB</name>
<dbReference type="Proteomes" id="UP000051260">
    <property type="component" value="Unassembled WGS sequence"/>
</dbReference>
<evidence type="ECO:0000256" key="1">
    <source>
        <dbReference type="ARBA" id="ARBA00004429"/>
    </source>
</evidence>
<comment type="function">
    <text evidence="24">Catalyzes the ATP-dependent phosphorylation of sn-l,2-diacylglycerol (DAG) to phosphatidic acid. Involved in the recycling of diacylglycerol produced as a by-product during membrane-derived oligosaccharide (MDO) biosynthesis.</text>
</comment>
<evidence type="ECO:0000256" key="13">
    <source>
        <dbReference type="ARBA" id="ARBA00022840"/>
    </source>
</evidence>
<feature type="binding site" evidence="22">
    <location>
        <begin position="94"/>
        <end position="95"/>
    </location>
    <ligand>
        <name>ATP</name>
        <dbReference type="ChEBI" id="CHEBI:30616"/>
    </ligand>
</feature>
<sequence>MLMRNFFTHLKDRTRWSWQGLLSTWRDEYSFRSWVWANLVSFALVLWLPIGTAERGLIIVLGILVLVAELFNTALERAVDFTSTEQHPLAGQAKDAASAAVALTAIAAGVAWIVALVALI</sequence>
<evidence type="ECO:0000256" key="15">
    <source>
        <dbReference type="ARBA" id="ARBA00022989"/>
    </source>
</evidence>
<feature type="binding site" evidence="22">
    <location>
        <begin position="85"/>
        <end position="87"/>
    </location>
    <ligand>
        <name>ATP</name>
        <dbReference type="ChEBI" id="CHEBI:30616"/>
    </ligand>
</feature>
<evidence type="ECO:0000313" key="25">
    <source>
        <dbReference type="EMBL" id="CUJ85096.1"/>
    </source>
</evidence>
<evidence type="ECO:0000256" key="10">
    <source>
        <dbReference type="ARBA" id="ARBA00022723"/>
    </source>
</evidence>
<dbReference type="GO" id="GO:0005524">
    <property type="term" value="F:ATP binding"/>
    <property type="evidence" value="ECO:0007669"/>
    <property type="project" value="UniProtKB-KW"/>
</dbReference>
<evidence type="ECO:0000256" key="7">
    <source>
        <dbReference type="ARBA" id="ARBA00022519"/>
    </source>
</evidence>
<dbReference type="InterPro" id="IPR033718">
    <property type="entry name" value="DAGK_prok"/>
</dbReference>
<keyword evidence="6" id="KW-0444">Lipid biosynthesis</keyword>
<dbReference type="EMBL" id="CYUD01000001">
    <property type="protein sequence ID" value="CUJ85096.1"/>
    <property type="molecule type" value="Genomic_DNA"/>
</dbReference>
<dbReference type="GO" id="GO:0004143">
    <property type="term" value="F:ATP-dependent diacylglycerol kinase activity"/>
    <property type="evidence" value="ECO:0007669"/>
    <property type="project" value="UniProtKB-EC"/>
</dbReference>
<dbReference type="PANTHER" id="PTHR34299">
    <property type="entry name" value="DIACYLGLYCEROL KINASE"/>
    <property type="match status" value="1"/>
</dbReference>
<keyword evidence="19 24" id="KW-1208">Phospholipid metabolism</keyword>
<feature type="binding site" evidence="22">
    <location>
        <position position="76"/>
    </location>
    <ligand>
        <name>ATP</name>
        <dbReference type="ChEBI" id="CHEBI:30616"/>
    </ligand>
</feature>
<feature type="binding site" evidence="21">
    <location>
        <position position="69"/>
    </location>
    <ligand>
        <name>substrate</name>
    </ligand>
</feature>
<dbReference type="STRING" id="1715692.RUE5091_00298"/>
<feature type="active site" description="Proton acceptor" evidence="20">
    <location>
        <position position="69"/>
    </location>
</feature>
<comment type="catalytic activity">
    <reaction evidence="24">
        <text>a 1,2-diacyl-sn-glycerol + ATP = a 1,2-diacyl-sn-glycero-3-phosphate + ADP + H(+)</text>
        <dbReference type="Rhea" id="RHEA:10272"/>
        <dbReference type="ChEBI" id="CHEBI:15378"/>
        <dbReference type="ChEBI" id="CHEBI:17815"/>
        <dbReference type="ChEBI" id="CHEBI:30616"/>
        <dbReference type="ChEBI" id="CHEBI:58608"/>
        <dbReference type="ChEBI" id="CHEBI:456216"/>
        <dbReference type="EC" id="2.7.1.107"/>
    </reaction>
</comment>
<evidence type="ECO:0000256" key="16">
    <source>
        <dbReference type="ARBA" id="ARBA00023098"/>
    </source>
</evidence>
<evidence type="ECO:0000256" key="21">
    <source>
        <dbReference type="PIRSR" id="PIRSR600829-2"/>
    </source>
</evidence>
<evidence type="ECO:0000256" key="2">
    <source>
        <dbReference type="ARBA" id="ARBA00005967"/>
    </source>
</evidence>
<evidence type="ECO:0000256" key="4">
    <source>
        <dbReference type="ARBA" id="ARBA00017575"/>
    </source>
</evidence>
<gene>
    <name evidence="25" type="primary">dgkA</name>
    <name evidence="25" type="ORF">RUE5091_00298</name>
</gene>
<keyword evidence="14 23" id="KW-0460">Magnesium</keyword>
<evidence type="ECO:0000256" key="23">
    <source>
        <dbReference type="PIRSR" id="PIRSR600829-4"/>
    </source>
</evidence>
<feature type="binding site" evidence="22">
    <location>
        <position position="28"/>
    </location>
    <ligand>
        <name>ATP</name>
        <dbReference type="ChEBI" id="CHEBI:30616"/>
    </ligand>
</feature>
<dbReference type="GO" id="GO:0006654">
    <property type="term" value="P:phosphatidic acid biosynthetic process"/>
    <property type="evidence" value="ECO:0007669"/>
    <property type="project" value="InterPro"/>
</dbReference>
<keyword evidence="16 24" id="KW-0443">Lipid metabolism</keyword>
<comment type="subcellular location">
    <subcellularLocation>
        <location evidence="1 24">Cell inner membrane</location>
        <topology evidence="1 24">Multi-pass membrane protein</topology>
    </subcellularLocation>
</comment>
<evidence type="ECO:0000256" key="18">
    <source>
        <dbReference type="ARBA" id="ARBA00023209"/>
    </source>
</evidence>
<feature type="transmembrane region" description="Helical" evidence="24">
    <location>
        <begin position="33"/>
        <end position="50"/>
    </location>
</feature>
<dbReference type="PANTHER" id="PTHR34299:SF1">
    <property type="entry name" value="DIACYLGLYCEROL KINASE"/>
    <property type="match status" value="1"/>
</dbReference>